<protein>
    <submittedName>
        <fullName evidence="3">Uncharacterized protein</fullName>
    </submittedName>
</protein>
<feature type="region of interest" description="Disordered" evidence="1">
    <location>
        <begin position="66"/>
        <end position="92"/>
    </location>
</feature>
<gene>
    <name evidence="3" type="ORF">ACAT0790_LOCUS63465</name>
</gene>
<feature type="chain" id="PRO_5030777282" evidence="2">
    <location>
        <begin position="24"/>
        <end position="331"/>
    </location>
</feature>
<reference evidence="3" key="1">
    <citation type="submission" date="2021-01" db="EMBL/GenBank/DDBJ databases">
        <authorList>
            <person name="Corre E."/>
            <person name="Pelletier E."/>
            <person name="Niang G."/>
            <person name="Scheremetjew M."/>
            <person name="Finn R."/>
            <person name="Kale V."/>
            <person name="Holt S."/>
            <person name="Cochrane G."/>
            <person name="Meng A."/>
            <person name="Brown T."/>
            <person name="Cohen L."/>
        </authorList>
    </citation>
    <scope>NUCLEOTIDE SEQUENCE</scope>
    <source>
        <strain evidence="3">OF101</strain>
    </source>
</reference>
<evidence type="ECO:0000256" key="2">
    <source>
        <dbReference type="SAM" id="SignalP"/>
    </source>
</evidence>
<keyword evidence="2" id="KW-0732">Signal</keyword>
<evidence type="ECO:0000313" key="3">
    <source>
        <dbReference type="EMBL" id="CAD9186691.1"/>
    </source>
</evidence>
<feature type="signal peptide" evidence="2">
    <location>
        <begin position="1"/>
        <end position="23"/>
    </location>
</feature>
<proteinExistence type="predicted"/>
<organism evidence="3">
    <name type="scientific">Alexandrium catenella</name>
    <name type="common">Red tide dinoflagellate</name>
    <name type="synonym">Gonyaulax catenella</name>
    <dbReference type="NCBI Taxonomy" id="2925"/>
    <lineage>
        <taxon>Eukaryota</taxon>
        <taxon>Sar</taxon>
        <taxon>Alveolata</taxon>
        <taxon>Dinophyceae</taxon>
        <taxon>Gonyaulacales</taxon>
        <taxon>Pyrocystaceae</taxon>
        <taxon>Alexandrium</taxon>
    </lineage>
</organism>
<accession>A0A7S1S9J0</accession>
<evidence type="ECO:0000256" key="1">
    <source>
        <dbReference type="SAM" id="MobiDB-lite"/>
    </source>
</evidence>
<dbReference type="AlphaFoldDB" id="A0A7S1S9J0"/>
<sequence>MGSARPALLLAALLAQQCLPTSAEVLEEECLPASAPGADGEEACVPSPARGTDLIQKARAASRALELRSGGGQNESELEELESTAERRGDYGGRRRRRTDFCLGAKDNRAGCWQKKPSSGAPWCTPDSGSTPCKCLSRDCHVDELQKSGVIGKCLERSVYIGHTSIRSRDRSQHAPARWAYGDDPEIFCLKMKKLDEWSSRHITRWDSDGPSYDTAGKWTCKLWKWGYKWANHGCRRKETYIGEECSEYQECRYNRASGDDYQTLCSFGRCIPAITKGLRRCQCSPVALKSGGGVNVCSDWPRGMQQATCDGHACFKWKGRRTCDMSQPEY</sequence>
<name>A0A7S1S9J0_ALECA</name>
<dbReference type="EMBL" id="HBGE01106347">
    <property type="protein sequence ID" value="CAD9186691.1"/>
    <property type="molecule type" value="Transcribed_RNA"/>
</dbReference>